<proteinExistence type="inferred from homology"/>
<dbReference type="Gene3D" id="3.40.710.10">
    <property type="entry name" value="DD-peptidase/beta-lactamase superfamily"/>
    <property type="match status" value="1"/>
</dbReference>
<accession>A0A4Q7VTB7</accession>
<dbReference type="InterPro" id="IPR001466">
    <property type="entry name" value="Beta-lactam-related"/>
</dbReference>
<dbReference type="GO" id="GO:0017001">
    <property type="term" value="P:antibiotic catabolic process"/>
    <property type="evidence" value="ECO:0007669"/>
    <property type="project" value="InterPro"/>
</dbReference>
<keyword evidence="4 6" id="KW-0378">Hydrolase</keyword>
<keyword evidence="7" id="KW-0732">Signal</keyword>
<dbReference type="InterPro" id="IPR050491">
    <property type="entry name" value="AmpC-like"/>
</dbReference>
<dbReference type="InterPro" id="IPR058136">
    <property type="entry name" value="AmpC"/>
</dbReference>
<sequence length="388" mass="42509">MNTPLPPLLAALTLITSVITSTAGYAAQDQATVKQQVDASVMAVMKKHNIPGMAVGVIVQGKTYLFNYGVASRQTATPVTSSTLFELGSISKTFTATLASYAQAMGHLKLTDTVSTHLPQMQKTAFGSVSLMQLGTHTPGGFPLQVPEQISNNKQLMSYLQQWKPPFEKGTQRTYTNPGIGMLGLITAKAMGQDFIPLMEKQIYNGLGMNDTYIDIPEDKMTHYAQGYTKEDMPARVSKAILWAEAYGAKSTSKDMVHFLRANMHMTTLDERLQTAVVNTHTGYFQTAAMTQDLIWEQYPYPVTLEYLLYGNSADFALKPQPVKALVPPMTPRDDVWINKTGSTNGFGAYVAFVPARKLGIVILANKNYPNADRVAIAYQVLSGLRAD</sequence>
<keyword evidence="5 6" id="KW-0046">Antibiotic resistance</keyword>
<organism evidence="9 10">
    <name type="scientific">Advenella incenata</name>
    <dbReference type="NCBI Taxonomy" id="267800"/>
    <lineage>
        <taxon>Bacteria</taxon>
        <taxon>Pseudomonadati</taxon>
        <taxon>Pseudomonadota</taxon>
        <taxon>Betaproteobacteria</taxon>
        <taxon>Burkholderiales</taxon>
        <taxon>Alcaligenaceae</taxon>
    </lineage>
</organism>
<dbReference type="EMBL" id="SHKO01000001">
    <property type="protein sequence ID" value="RZT99821.1"/>
    <property type="molecule type" value="Genomic_DNA"/>
</dbReference>
<dbReference type="GO" id="GO:0046677">
    <property type="term" value="P:response to antibiotic"/>
    <property type="evidence" value="ECO:0007669"/>
    <property type="project" value="UniProtKB-UniRule"/>
</dbReference>
<evidence type="ECO:0000313" key="9">
    <source>
        <dbReference type="EMBL" id="RZT99821.1"/>
    </source>
</evidence>
<evidence type="ECO:0000256" key="1">
    <source>
        <dbReference type="ARBA" id="ARBA00001526"/>
    </source>
</evidence>
<gene>
    <name evidence="9" type="ORF">EV681_1615</name>
</gene>
<dbReference type="Pfam" id="PF00144">
    <property type="entry name" value="Beta-lactamase"/>
    <property type="match status" value="1"/>
</dbReference>
<evidence type="ECO:0000256" key="4">
    <source>
        <dbReference type="ARBA" id="ARBA00022801"/>
    </source>
</evidence>
<dbReference type="PROSITE" id="PS00336">
    <property type="entry name" value="BETA_LACTAMASE_C"/>
    <property type="match status" value="1"/>
</dbReference>
<comment type="similarity">
    <text evidence="2 6">Belongs to the class-C beta-lactamase family.</text>
</comment>
<dbReference type="InterPro" id="IPR012338">
    <property type="entry name" value="Beta-lactam/transpept-like"/>
</dbReference>
<evidence type="ECO:0000256" key="6">
    <source>
        <dbReference type="RuleBase" id="RU361140"/>
    </source>
</evidence>
<dbReference type="Proteomes" id="UP000293398">
    <property type="component" value="Unassembled WGS sequence"/>
</dbReference>
<dbReference type="GO" id="GO:0008800">
    <property type="term" value="F:beta-lactamase activity"/>
    <property type="evidence" value="ECO:0007669"/>
    <property type="project" value="UniProtKB-UniRule"/>
</dbReference>
<comment type="caution">
    <text evidence="9">The sequence shown here is derived from an EMBL/GenBank/DDBJ whole genome shotgun (WGS) entry which is preliminary data.</text>
</comment>
<dbReference type="EC" id="3.5.2.6" evidence="3 6"/>
<dbReference type="GO" id="GO:0030288">
    <property type="term" value="C:outer membrane-bounded periplasmic space"/>
    <property type="evidence" value="ECO:0007669"/>
    <property type="project" value="InterPro"/>
</dbReference>
<dbReference type="SUPFAM" id="SSF56601">
    <property type="entry name" value="beta-lactamase/transpeptidase-like"/>
    <property type="match status" value="1"/>
</dbReference>
<name>A0A4Q7VTB7_9BURK</name>
<reference evidence="9 10" key="1">
    <citation type="submission" date="2019-02" db="EMBL/GenBank/DDBJ databases">
        <title>Genomic Encyclopedia of Type Strains, Phase IV (KMG-IV): sequencing the most valuable type-strain genomes for metagenomic binning, comparative biology and taxonomic classification.</title>
        <authorList>
            <person name="Goeker M."/>
        </authorList>
    </citation>
    <scope>NUCLEOTIDE SEQUENCE [LARGE SCALE GENOMIC DNA]</scope>
    <source>
        <strain evidence="9 10">DSM 23814</strain>
    </source>
</reference>
<evidence type="ECO:0000313" key="10">
    <source>
        <dbReference type="Proteomes" id="UP000293398"/>
    </source>
</evidence>
<dbReference type="NCBIfam" id="NF033085">
    <property type="entry name" value="bla_class_C"/>
    <property type="match status" value="1"/>
</dbReference>
<protein>
    <recommendedName>
        <fullName evidence="3 6">Beta-lactamase</fullName>
        <ecNumber evidence="3 6">3.5.2.6</ecNumber>
    </recommendedName>
</protein>
<feature type="domain" description="Beta-lactamase-related" evidence="8">
    <location>
        <begin position="39"/>
        <end position="383"/>
    </location>
</feature>
<feature type="chain" id="PRO_5020276639" description="Beta-lactamase" evidence="7">
    <location>
        <begin position="27"/>
        <end position="388"/>
    </location>
</feature>
<evidence type="ECO:0000259" key="8">
    <source>
        <dbReference type="Pfam" id="PF00144"/>
    </source>
</evidence>
<dbReference type="OrthoDB" id="5377431at2"/>
<dbReference type="PANTHER" id="PTHR46825:SF8">
    <property type="entry name" value="BETA-LACTAMASE-RELATED"/>
    <property type="match status" value="1"/>
</dbReference>
<dbReference type="PANTHER" id="PTHR46825">
    <property type="entry name" value="D-ALANYL-D-ALANINE-CARBOXYPEPTIDASE/ENDOPEPTIDASE AMPH"/>
    <property type="match status" value="1"/>
</dbReference>
<dbReference type="RefSeq" id="WP_130303665.1">
    <property type="nucleotide sequence ID" value="NZ_SHKO01000001.1"/>
</dbReference>
<feature type="signal peptide" evidence="7">
    <location>
        <begin position="1"/>
        <end position="26"/>
    </location>
</feature>
<dbReference type="AlphaFoldDB" id="A0A4Q7VTB7"/>
<comment type="catalytic activity">
    <reaction evidence="1 6">
        <text>a beta-lactam + H2O = a substituted beta-amino acid</text>
        <dbReference type="Rhea" id="RHEA:20401"/>
        <dbReference type="ChEBI" id="CHEBI:15377"/>
        <dbReference type="ChEBI" id="CHEBI:35627"/>
        <dbReference type="ChEBI" id="CHEBI:140347"/>
        <dbReference type="EC" id="3.5.2.6"/>
    </reaction>
</comment>
<dbReference type="InterPro" id="IPR001586">
    <property type="entry name" value="Beta-lactam_class-C_AS"/>
</dbReference>
<keyword evidence="10" id="KW-1185">Reference proteome</keyword>
<evidence type="ECO:0000256" key="5">
    <source>
        <dbReference type="ARBA" id="ARBA00023251"/>
    </source>
</evidence>
<evidence type="ECO:0000256" key="3">
    <source>
        <dbReference type="ARBA" id="ARBA00012865"/>
    </source>
</evidence>
<evidence type="ECO:0000256" key="2">
    <source>
        <dbReference type="ARBA" id="ARBA00007840"/>
    </source>
</evidence>
<evidence type="ECO:0000256" key="7">
    <source>
        <dbReference type="SAM" id="SignalP"/>
    </source>
</evidence>